<organism evidence="1 2">
    <name type="scientific">Tahibacter amnicola</name>
    <dbReference type="NCBI Taxonomy" id="2976241"/>
    <lineage>
        <taxon>Bacteria</taxon>
        <taxon>Pseudomonadati</taxon>
        <taxon>Pseudomonadota</taxon>
        <taxon>Gammaproteobacteria</taxon>
        <taxon>Lysobacterales</taxon>
        <taxon>Rhodanobacteraceae</taxon>
        <taxon>Tahibacter</taxon>
    </lineage>
</organism>
<dbReference type="Proteomes" id="UP001064632">
    <property type="component" value="Chromosome"/>
</dbReference>
<dbReference type="EMBL" id="CP104694">
    <property type="protein sequence ID" value="UXI70524.1"/>
    <property type="molecule type" value="Genomic_DNA"/>
</dbReference>
<evidence type="ECO:0000313" key="2">
    <source>
        <dbReference type="Proteomes" id="UP001064632"/>
    </source>
</evidence>
<reference evidence="1" key="1">
    <citation type="submission" date="2022-09" db="EMBL/GenBank/DDBJ databases">
        <title>Tahibacter sp. nov., isolated from a fresh water.</title>
        <authorList>
            <person name="Baek J.H."/>
            <person name="Lee J.K."/>
            <person name="Kim J.M."/>
            <person name="Jeon C.O."/>
        </authorList>
    </citation>
    <scope>NUCLEOTIDE SEQUENCE</scope>
    <source>
        <strain evidence="1">W38</strain>
    </source>
</reference>
<sequence length="97" mass="10530">MSDTDLLGTWKRVGVAGNGDAYPEFLKILPNGLYSGWNSEPGHFTVWDAGTFEASDGTVKISTADDSVRSYRVTVSADRMTFCDTGGVTISYQRDVP</sequence>
<gene>
    <name evidence="1" type="ORF">N4264_13060</name>
</gene>
<evidence type="ECO:0008006" key="3">
    <source>
        <dbReference type="Google" id="ProtNLM"/>
    </source>
</evidence>
<protein>
    <recommendedName>
        <fullName evidence="3">Lipocalin-like protein</fullName>
    </recommendedName>
</protein>
<evidence type="ECO:0000313" key="1">
    <source>
        <dbReference type="EMBL" id="UXI70524.1"/>
    </source>
</evidence>
<proteinExistence type="predicted"/>
<keyword evidence="2" id="KW-1185">Reference proteome</keyword>
<accession>A0ABY6BL81</accession>
<name>A0ABY6BL81_9GAMM</name>
<dbReference type="RefSeq" id="WP_261697472.1">
    <property type="nucleotide sequence ID" value="NZ_CP104694.1"/>
</dbReference>